<keyword evidence="1" id="KW-0812">Transmembrane</keyword>
<keyword evidence="1" id="KW-1133">Transmembrane helix</keyword>
<protein>
    <submittedName>
        <fullName evidence="2">Uncharacterized protein</fullName>
    </submittedName>
</protein>
<proteinExistence type="predicted"/>
<name>A0A6J5QSS6_9CAUD</name>
<keyword evidence="1" id="KW-0472">Membrane</keyword>
<reference evidence="2" key="1">
    <citation type="submission" date="2020-05" db="EMBL/GenBank/DDBJ databases">
        <authorList>
            <person name="Chiriac C."/>
            <person name="Salcher M."/>
            <person name="Ghai R."/>
            <person name="Kavagutti S V."/>
        </authorList>
    </citation>
    <scope>NUCLEOTIDE SEQUENCE</scope>
</reference>
<organism evidence="2">
    <name type="scientific">uncultured Caudovirales phage</name>
    <dbReference type="NCBI Taxonomy" id="2100421"/>
    <lineage>
        <taxon>Viruses</taxon>
        <taxon>Duplodnaviria</taxon>
        <taxon>Heunggongvirae</taxon>
        <taxon>Uroviricota</taxon>
        <taxon>Caudoviricetes</taxon>
        <taxon>Peduoviridae</taxon>
        <taxon>Maltschvirus</taxon>
        <taxon>Maltschvirus maltsch</taxon>
    </lineage>
</organism>
<evidence type="ECO:0000256" key="1">
    <source>
        <dbReference type="SAM" id="Phobius"/>
    </source>
</evidence>
<evidence type="ECO:0000313" key="2">
    <source>
        <dbReference type="EMBL" id="CAB4184441.1"/>
    </source>
</evidence>
<dbReference type="EMBL" id="LR797064">
    <property type="protein sequence ID" value="CAB4184441.1"/>
    <property type="molecule type" value="Genomic_DNA"/>
</dbReference>
<gene>
    <name evidence="2" type="ORF">UFOVP1124_9</name>
</gene>
<sequence>MLQAIIADPLALPLWLVFAFAASMFPLGLLLPGCACCGSLACTQCGIFPTGDAAGQDQYGRMCCNAGTIPSSVTYRVTNVGPASSVVVTRGTGSPYAKTTKTYPCSSLAGDYVVPIWRTPSAVVSDAMVCWWGDSAALYVETYYGYLSPYSFAIPALSGAWPGWKLRCRVAWNSISWTSRVQSCSGYPGAEGCTVGSTSTAANTLAVDVDLGPFTAQRCSPAGLSLGTLPVVEADYPFLVTGCVVSVEFV</sequence>
<feature type="transmembrane region" description="Helical" evidence="1">
    <location>
        <begin position="12"/>
        <end position="31"/>
    </location>
</feature>
<accession>A0A6J5QSS6</accession>